<reference evidence="1" key="2">
    <citation type="submission" date="2025-08" db="UniProtKB">
        <authorList>
            <consortium name="Ensembl"/>
        </authorList>
    </citation>
    <scope>IDENTIFICATION</scope>
    <source>
        <strain evidence="1">Isolate ISIS603380</strain>
    </source>
</reference>
<sequence length="43" mass="4945">AEGLDARITVTFLAQQKLTKRKSESWYLCRESCFSAWTFASTL</sequence>
<dbReference type="HOGENOM" id="CLU_3244727_0_0_1"/>
<evidence type="ECO:0000313" key="1">
    <source>
        <dbReference type="Ensembl" id="ENSLAFP00000026309.1"/>
    </source>
</evidence>
<dbReference type="Proteomes" id="UP000007646">
    <property type="component" value="Unassembled WGS sequence"/>
</dbReference>
<accession>G3UEQ1</accession>
<organism evidence="1 2">
    <name type="scientific">Loxodonta africana</name>
    <name type="common">African elephant</name>
    <dbReference type="NCBI Taxonomy" id="9785"/>
    <lineage>
        <taxon>Eukaryota</taxon>
        <taxon>Metazoa</taxon>
        <taxon>Chordata</taxon>
        <taxon>Craniata</taxon>
        <taxon>Vertebrata</taxon>
        <taxon>Euteleostomi</taxon>
        <taxon>Mammalia</taxon>
        <taxon>Eutheria</taxon>
        <taxon>Afrotheria</taxon>
        <taxon>Proboscidea</taxon>
        <taxon>Elephantidae</taxon>
        <taxon>Loxodonta</taxon>
    </lineage>
</organism>
<reference evidence="1 2" key="1">
    <citation type="submission" date="2009-06" db="EMBL/GenBank/DDBJ databases">
        <title>The Genome Sequence of Loxodonta africana (African elephant).</title>
        <authorList>
            <person name="Di Palma F."/>
            <person name="Heiman D."/>
            <person name="Young S."/>
            <person name="Johnson J."/>
            <person name="Lander E.S."/>
            <person name="Lindblad-Toh K."/>
        </authorList>
    </citation>
    <scope>NUCLEOTIDE SEQUENCE [LARGE SCALE GENOMIC DNA]</scope>
    <source>
        <strain evidence="1 2">Isolate ISIS603380</strain>
    </source>
</reference>
<dbReference type="InParanoid" id="G3UEQ1"/>
<name>G3UEQ1_LOXAF</name>
<proteinExistence type="predicted"/>
<evidence type="ECO:0000313" key="2">
    <source>
        <dbReference type="Proteomes" id="UP000007646"/>
    </source>
</evidence>
<dbReference type="Ensembl" id="ENSLAFT00000028888.1">
    <property type="protein sequence ID" value="ENSLAFP00000026309.1"/>
    <property type="gene ID" value="ENSLAFG00000030505.1"/>
</dbReference>
<reference evidence="1" key="3">
    <citation type="submission" date="2025-09" db="UniProtKB">
        <authorList>
            <consortium name="Ensembl"/>
        </authorList>
    </citation>
    <scope>IDENTIFICATION</scope>
    <source>
        <strain evidence="1">Isolate ISIS603380</strain>
    </source>
</reference>
<protein>
    <submittedName>
        <fullName evidence="1">Uncharacterized protein</fullName>
    </submittedName>
</protein>
<dbReference type="AlphaFoldDB" id="G3UEQ1"/>
<keyword evidence="2" id="KW-1185">Reference proteome</keyword>